<keyword evidence="11" id="KW-1185">Reference proteome</keyword>
<dbReference type="Proteomes" id="UP001567538">
    <property type="component" value="Unassembled WGS sequence"/>
</dbReference>
<evidence type="ECO:0000256" key="6">
    <source>
        <dbReference type="ARBA" id="ARBA00022801"/>
    </source>
</evidence>
<protein>
    <recommendedName>
        <fullName evidence="12">DDE Tnp4 domain-containing protein</fullName>
    </recommendedName>
</protein>
<evidence type="ECO:0000259" key="8">
    <source>
        <dbReference type="Pfam" id="PF13359"/>
    </source>
</evidence>
<dbReference type="GO" id="GO:0004518">
    <property type="term" value="F:nuclease activity"/>
    <property type="evidence" value="ECO:0007669"/>
    <property type="project" value="UniProtKB-KW"/>
</dbReference>
<reference evidence="10 11" key="1">
    <citation type="submission" date="2024-06" db="EMBL/GenBank/DDBJ databases">
        <title>A chromosome level genome sequence of Diviner's sage (Salvia divinorum).</title>
        <authorList>
            <person name="Ford S.A."/>
            <person name="Ro D.-K."/>
            <person name="Ness R.W."/>
            <person name="Phillips M.A."/>
        </authorList>
    </citation>
    <scope>NUCLEOTIDE SEQUENCE [LARGE SCALE GENOMIC DNA]</scope>
    <source>
        <strain evidence="10">SAF-2024a</strain>
        <tissue evidence="10">Leaf</tissue>
    </source>
</reference>
<dbReference type="GO" id="GO:0046872">
    <property type="term" value="F:metal ion binding"/>
    <property type="evidence" value="ECO:0007669"/>
    <property type="project" value="UniProtKB-KW"/>
</dbReference>
<dbReference type="Pfam" id="PF13359">
    <property type="entry name" value="DDE_Tnp_4"/>
    <property type="match status" value="1"/>
</dbReference>
<keyword evidence="7" id="KW-0539">Nucleus</keyword>
<evidence type="ECO:0000256" key="2">
    <source>
        <dbReference type="ARBA" id="ARBA00004123"/>
    </source>
</evidence>
<dbReference type="InterPro" id="IPR045249">
    <property type="entry name" value="HARBI1-like"/>
</dbReference>
<comment type="caution">
    <text evidence="10">The sequence shown here is derived from an EMBL/GenBank/DDBJ whole genome shotgun (WGS) entry which is preliminary data.</text>
</comment>
<evidence type="ECO:0000256" key="3">
    <source>
        <dbReference type="ARBA" id="ARBA00006958"/>
    </source>
</evidence>
<comment type="similarity">
    <text evidence="3">Belongs to the HARBI1 family.</text>
</comment>
<dbReference type="EMBL" id="JBEAFC010000007">
    <property type="protein sequence ID" value="KAL1548831.1"/>
    <property type="molecule type" value="Genomic_DNA"/>
</dbReference>
<evidence type="ECO:0000313" key="10">
    <source>
        <dbReference type="EMBL" id="KAL1548831.1"/>
    </source>
</evidence>
<dbReference type="PANTHER" id="PTHR22930">
    <property type="match status" value="1"/>
</dbReference>
<dbReference type="PANTHER" id="PTHR22930:SF281">
    <property type="entry name" value="NUCLEASE"/>
    <property type="match status" value="1"/>
</dbReference>
<name>A0ABD1H1G1_SALDI</name>
<feature type="domain" description="DDE Tnp4" evidence="8">
    <location>
        <begin position="183"/>
        <end position="345"/>
    </location>
</feature>
<evidence type="ECO:0000256" key="5">
    <source>
        <dbReference type="ARBA" id="ARBA00022723"/>
    </source>
</evidence>
<dbReference type="Pfam" id="PF26138">
    <property type="entry name" value="DUF8040"/>
    <property type="match status" value="1"/>
</dbReference>
<evidence type="ECO:0000313" key="11">
    <source>
        <dbReference type="Proteomes" id="UP001567538"/>
    </source>
</evidence>
<evidence type="ECO:0000256" key="1">
    <source>
        <dbReference type="ARBA" id="ARBA00001968"/>
    </source>
</evidence>
<organism evidence="10 11">
    <name type="scientific">Salvia divinorum</name>
    <name type="common">Maria pastora</name>
    <name type="synonym">Diviner's sage</name>
    <dbReference type="NCBI Taxonomy" id="28513"/>
    <lineage>
        <taxon>Eukaryota</taxon>
        <taxon>Viridiplantae</taxon>
        <taxon>Streptophyta</taxon>
        <taxon>Embryophyta</taxon>
        <taxon>Tracheophyta</taxon>
        <taxon>Spermatophyta</taxon>
        <taxon>Magnoliopsida</taxon>
        <taxon>eudicotyledons</taxon>
        <taxon>Gunneridae</taxon>
        <taxon>Pentapetalae</taxon>
        <taxon>asterids</taxon>
        <taxon>lamiids</taxon>
        <taxon>Lamiales</taxon>
        <taxon>Lamiaceae</taxon>
        <taxon>Nepetoideae</taxon>
        <taxon>Mentheae</taxon>
        <taxon>Salviinae</taxon>
        <taxon>Salvia</taxon>
        <taxon>Salvia subgen. Calosphace</taxon>
    </lineage>
</organism>
<sequence length="407" mass="46739">MANRIVKSVAALQIAEEVVLNLQFDVIVAIMLYMRSRRRGKRVNRLLTRAPFQRLSRIPEQVRHMNRLKGVTDIACFDNLRMDRNTFGRLCFLLRQTGELVDGNFVKIEEQIAMFLGVLAHHKKNRVVKFDFWRSGFTVSKYVHAVLRAVLRLHRSFLVVPEPVPEDYDDNRWKWFKGCLGALDGTYINIQVPNADKPRYRSRKGQICTNTLAACDRRMRFVYVLAGWEGSAGDSRVLRDALNRENGFKVPKGIHYYLCDNGYANNEGFLTPYKGVRYHLKEWGPATEAPHNAREIFNMRHTRARNVIERAFAVLKMRWGILRSASFYPVGIQTNLILACFLLHNFIRSEMESDPIELAVEHEVGNGIEEDVHEVDFVTGVDPSQGWTNARDAMSATMWAAYVGGDA</sequence>
<dbReference type="InterPro" id="IPR027806">
    <property type="entry name" value="HARBI1_dom"/>
</dbReference>
<comment type="cofactor">
    <cofactor evidence="1">
        <name>a divalent metal cation</name>
        <dbReference type="ChEBI" id="CHEBI:60240"/>
    </cofactor>
</comment>
<gene>
    <name evidence="10" type="ORF">AAHA92_17015</name>
</gene>
<evidence type="ECO:0000256" key="7">
    <source>
        <dbReference type="ARBA" id="ARBA00023242"/>
    </source>
</evidence>
<evidence type="ECO:0008006" key="12">
    <source>
        <dbReference type="Google" id="ProtNLM"/>
    </source>
</evidence>
<proteinExistence type="inferred from homology"/>
<dbReference type="GO" id="GO:0016787">
    <property type="term" value="F:hydrolase activity"/>
    <property type="evidence" value="ECO:0007669"/>
    <property type="project" value="UniProtKB-KW"/>
</dbReference>
<comment type="subcellular location">
    <subcellularLocation>
        <location evidence="2">Nucleus</location>
    </subcellularLocation>
</comment>
<evidence type="ECO:0000259" key="9">
    <source>
        <dbReference type="Pfam" id="PF26138"/>
    </source>
</evidence>
<accession>A0ABD1H1G1</accession>
<evidence type="ECO:0000256" key="4">
    <source>
        <dbReference type="ARBA" id="ARBA00022722"/>
    </source>
</evidence>
<dbReference type="InterPro" id="IPR058353">
    <property type="entry name" value="DUF8040"/>
</dbReference>
<keyword evidence="4" id="KW-0540">Nuclease</keyword>
<keyword evidence="6" id="KW-0378">Hydrolase</keyword>
<dbReference type="GO" id="GO:0005634">
    <property type="term" value="C:nucleus"/>
    <property type="evidence" value="ECO:0007669"/>
    <property type="project" value="UniProtKB-SubCell"/>
</dbReference>
<keyword evidence="5" id="KW-0479">Metal-binding</keyword>
<dbReference type="AlphaFoldDB" id="A0ABD1H1G1"/>
<feature type="domain" description="DUF8040" evidence="9">
    <location>
        <begin position="73"/>
        <end position="151"/>
    </location>
</feature>